<dbReference type="EMBL" id="CP039690">
    <property type="protein sequence ID" value="QCI64358.1"/>
    <property type="molecule type" value="Genomic_DNA"/>
</dbReference>
<dbReference type="Pfam" id="PF00857">
    <property type="entry name" value="Isochorismatase"/>
    <property type="match status" value="1"/>
</dbReference>
<dbReference type="Proteomes" id="UP000298781">
    <property type="component" value="Chromosome"/>
</dbReference>
<dbReference type="InterPro" id="IPR050272">
    <property type="entry name" value="Isochorismatase-like_hydrls"/>
</dbReference>
<proteinExistence type="predicted"/>
<feature type="domain" description="Isochorismatase-like" evidence="2">
    <location>
        <begin position="24"/>
        <end position="186"/>
    </location>
</feature>
<dbReference type="InterPro" id="IPR036380">
    <property type="entry name" value="Isochorismatase-like_sf"/>
</dbReference>
<dbReference type="GO" id="GO:0016787">
    <property type="term" value="F:hydrolase activity"/>
    <property type="evidence" value="ECO:0007669"/>
    <property type="project" value="UniProtKB-KW"/>
</dbReference>
<dbReference type="AlphaFoldDB" id="A0A4D7B0N6"/>
<dbReference type="RefSeq" id="WP_136959812.1">
    <property type="nucleotide sequence ID" value="NZ_CP039690.1"/>
</dbReference>
<evidence type="ECO:0000256" key="1">
    <source>
        <dbReference type="ARBA" id="ARBA00022801"/>
    </source>
</evidence>
<dbReference type="Gene3D" id="3.40.50.850">
    <property type="entry name" value="Isochorismatase-like"/>
    <property type="match status" value="1"/>
</dbReference>
<keyword evidence="1" id="KW-0378">Hydrolase</keyword>
<name>A0A4D7B0N6_9HYPH</name>
<evidence type="ECO:0000259" key="2">
    <source>
        <dbReference type="Pfam" id="PF00857"/>
    </source>
</evidence>
<accession>A0A4D7B0N6</accession>
<organism evidence="3 4">
    <name type="scientific">Phreatobacter stygius</name>
    <dbReference type="NCBI Taxonomy" id="1940610"/>
    <lineage>
        <taxon>Bacteria</taxon>
        <taxon>Pseudomonadati</taxon>
        <taxon>Pseudomonadota</taxon>
        <taxon>Alphaproteobacteria</taxon>
        <taxon>Hyphomicrobiales</taxon>
        <taxon>Phreatobacteraceae</taxon>
        <taxon>Phreatobacter</taxon>
    </lineage>
</organism>
<dbReference type="PANTHER" id="PTHR43540">
    <property type="entry name" value="PEROXYUREIDOACRYLATE/UREIDOACRYLATE AMIDOHYDROLASE-RELATED"/>
    <property type="match status" value="1"/>
</dbReference>
<evidence type="ECO:0000313" key="3">
    <source>
        <dbReference type="EMBL" id="QCI64358.1"/>
    </source>
</evidence>
<keyword evidence="4" id="KW-1185">Reference proteome</keyword>
<sequence>MSTPATLFTLAGRTPQPPKLAGATLVLVDYQNEYLEGPIALPEARAAVDRAADLLARARAAGSRIIHVAHKGGKGGLFDRDDRRGAIIDALAPRDSELVIEKPRPNSFSGTELAAKIGAPDAPLIVIGFMTHMCVSSTVRAALDLGYATTVAGDACATRDLPGSETGVVSARTLHEAELAALADRFAGVFPVSAFG</sequence>
<gene>
    <name evidence="3" type="ORF">E8M01_09020</name>
</gene>
<dbReference type="KEGG" id="pstg:E8M01_09020"/>
<dbReference type="SUPFAM" id="SSF52499">
    <property type="entry name" value="Isochorismatase-like hydrolases"/>
    <property type="match status" value="1"/>
</dbReference>
<dbReference type="InterPro" id="IPR000868">
    <property type="entry name" value="Isochorismatase-like_dom"/>
</dbReference>
<dbReference type="OrthoDB" id="9794942at2"/>
<dbReference type="PANTHER" id="PTHR43540:SF15">
    <property type="entry name" value="BLR5631 PROTEIN"/>
    <property type="match status" value="1"/>
</dbReference>
<evidence type="ECO:0000313" key="4">
    <source>
        <dbReference type="Proteomes" id="UP000298781"/>
    </source>
</evidence>
<protein>
    <submittedName>
        <fullName evidence="3">Isochorismatase family protein</fullName>
    </submittedName>
</protein>
<reference evidence="3 4" key="1">
    <citation type="submission" date="2019-04" db="EMBL/GenBank/DDBJ databases">
        <title>Phreatobacter aquaticus sp. nov.</title>
        <authorList>
            <person name="Choi A."/>
        </authorList>
    </citation>
    <scope>NUCLEOTIDE SEQUENCE [LARGE SCALE GENOMIC DNA]</scope>
    <source>
        <strain evidence="3 4">KCTC 52518</strain>
    </source>
</reference>